<gene>
    <name evidence="2" type="primary">attX</name>
    <name evidence="2" type="ORF">KSX_76460</name>
</gene>
<reference evidence="2" key="1">
    <citation type="submission" date="2020-10" db="EMBL/GenBank/DDBJ databases">
        <title>Taxonomic study of unclassified bacteria belonging to the class Ktedonobacteria.</title>
        <authorList>
            <person name="Yabe S."/>
            <person name="Wang C.M."/>
            <person name="Zheng Y."/>
            <person name="Sakai Y."/>
            <person name="Cavaletti L."/>
            <person name="Monciardini P."/>
            <person name="Donadio S."/>
        </authorList>
    </citation>
    <scope>NUCLEOTIDE SEQUENCE</scope>
    <source>
        <strain evidence="2">SOSP1-1</strain>
    </source>
</reference>
<protein>
    <submittedName>
        <fullName evidence="2">N-acetyltransferase</fullName>
    </submittedName>
</protein>
<feature type="domain" description="N-acetyltransferase" evidence="1">
    <location>
        <begin position="4"/>
        <end position="159"/>
    </location>
</feature>
<dbReference type="InterPro" id="IPR016181">
    <property type="entry name" value="Acyl_CoA_acyltransferase"/>
</dbReference>
<dbReference type="Proteomes" id="UP000612362">
    <property type="component" value="Unassembled WGS sequence"/>
</dbReference>
<proteinExistence type="predicted"/>
<dbReference type="RefSeq" id="WP_220198599.1">
    <property type="nucleotide sequence ID" value="NZ_BNJF01000005.1"/>
</dbReference>
<accession>A0A8J3MX85</accession>
<dbReference type="AlphaFoldDB" id="A0A8J3MX85"/>
<evidence type="ECO:0000313" key="3">
    <source>
        <dbReference type="Proteomes" id="UP000612362"/>
    </source>
</evidence>
<dbReference type="PROSITE" id="PS51186">
    <property type="entry name" value="GNAT"/>
    <property type="match status" value="1"/>
</dbReference>
<organism evidence="2 3">
    <name type="scientific">Ktedonospora formicarum</name>
    <dbReference type="NCBI Taxonomy" id="2778364"/>
    <lineage>
        <taxon>Bacteria</taxon>
        <taxon>Bacillati</taxon>
        <taxon>Chloroflexota</taxon>
        <taxon>Ktedonobacteria</taxon>
        <taxon>Ktedonobacterales</taxon>
        <taxon>Ktedonobacteraceae</taxon>
        <taxon>Ktedonospora</taxon>
    </lineage>
</organism>
<name>A0A8J3MX85_9CHLR</name>
<dbReference type="Gene3D" id="3.40.630.30">
    <property type="match status" value="1"/>
</dbReference>
<dbReference type="InterPro" id="IPR000182">
    <property type="entry name" value="GNAT_dom"/>
</dbReference>
<dbReference type="SUPFAM" id="SSF55729">
    <property type="entry name" value="Acyl-CoA N-acyltransferases (Nat)"/>
    <property type="match status" value="1"/>
</dbReference>
<dbReference type="CDD" id="cd04301">
    <property type="entry name" value="NAT_SF"/>
    <property type="match status" value="1"/>
</dbReference>
<evidence type="ECO:0000259" key="1">
    <source>
        <dbReference type="PROSITE" id="PS51186"/>
    </source>
</evidence>
<sequence>MSESIIRQAEARDISGMLELAAQRREEYARYQSVFWKPAADALERQRPWFAKLIEREDVVTLVYEHDAIVQGFVIASFVPAPPVYDVPGLTCNIDDFCVQEHEEWLRSGRQLLDAAMEEARKRGAAQVVVVCAHLDHPKRSMLSDAGLTIASEWYTIPL</sequence>
<evidence type="ECO:0000313" key="2">
    <source>
        <dbReference type="EMBL" id="GHO49483.1"/>
    </source>
</evidence>
<dbReference type="GO" id="GO:0016747">
    <property type="term" value="F:acyltransferase activity, transferring groups other than amino-acyl groups"/>
    <property type="evidence" value="ECO:0007669"/>
    <property type="project" value="InterPro"/>
</dbReference>
<keyword evidence="3" id="KW-1185">Reference proteome</keyword>
<dbReference type="EMBL" id="BNJF01000005">
    <property type="protein sequence ID" value="GHO49483.1"/>
    <property type="molecule type" value="Genomic_DNA"/>
</dbReference>
<dbReference type="Pfam" id="PF00583">
    <property type="entry name" value="Acetyltransf_1"/>
    <property type="match status" value="1"/>
</dbReference>
<comment type="caution">
    <text evidence="2">The sequence shown here is derived from an EMBL/GenBank/DDBJ whole genome shotgun (WGS) entry which is preliminary data.</text>
</comment>